<dbReference type="EMBL" id="LVXZ01000018">
    <property type="protein sequence ID" value="OAP93040.1"/>
    <property type="molecule type" value="Genomic_DNA"/>
</dbReference>
<dbReference type="Pfam" id="PF13289">
    <property type="entry name" value="SIR2_2"/>
    <property type="match status" value="1"/>
</dbReference>
<sequence>MELKEAIEHAIDGNAILFIGSGFSYGSTNLCGDIPLSGRQLAKKLYKLSGIENGNDNPSLASQMYLKKFSQNNLSSLLLNMYTIKQPAPHHILIASINWRRIYTTNYDNLFELSANQAGKAVMPVILGDPPEQYISNSDVCVHINGFIQRLKQGDLVRNFKLTFESYLRDDFTPSKWRTVFQNDISLARAVIFIGYSMYDLDIQRVIDSEDVKHKSVFIASPDLDTDSPDGTILPLFGNLHQIGVEAFGNEISVVRTEYVPHARPKEFLALEKVMAPAPIDEVKNSDAERLFLYGDLKQELISVTSSFPNSSSGRFYLVEREGIATAEQLISEQDIIFTSDLGNGKTIAMEQLAVNLVKKGWNVFRLLEDSRQLRIEVDRLLKLDEPLVFLADLYIPLLDVIDFISLRRQGKRIRFALAARSNIHEAYLDRLEMSLRTTDLAEIDLNRLSSKEAKTFAKLIDSFGLWAEFSAYSDNEKKKLLVEKCDSQIHQILLQLYSSPQISKRIEDIFQQIDDDVRDIVIAAFILKGTGLTIIKQYLNDLLNDSPLLRLSNHDRMPLRLLWNEMSGKMILKSSVLAEYYLTRLARASDVTRVLLEMFKNAHKLQALDKTYIYFMRSVMSFSALRRLLPKIGFPAATITFYEQIQTYKFAQKNAHYWLQYAIARLSLEDDLDVIEKYFISAYSFANKRDGYDTFQIDNHYARFLLTRATKSISCDEAFNYFKESCRLLKKQMENEMKYYPYRVATNVSDFFLAHRDSLSVQQRTEVLEFCGFVLKRVASLPKNTREHRHVLDSKRAMEFVLASAQ</sequence>
<protein>
    <submittedName>
        <fullName evidence="1">Uncharacterized protein</fullName>
    </submittedName>
</protein>
<accession>A0A179BP08</accession>
<proteinExistence type="predicted"/>
<gene>
    <name evidence="1" type="ORF">A4H96_02105</name>
</gene>
<dbReference type="RefSeq" id="WP_064218057.1">
    <property type="nucleotide sequence ID" value="NZ_LVXZ01000018.1"/>
</dbReference>
<dbReference type="AlphaFoldDB" id="A0A179BP08"/>
<reference evidence="1 2" key="1">
    <citation type="submission" date="2016-04" db="EMBL/GenBank/DDBJ databases">
        <title>Acidithiobacillus ferrooxidans genome sequencing and assembly.</title>
        <authorList>
            <person name="Zhou Z."/>
        </authorList>
    </citation>
    <scope>NUCLEOTIDE SEQUENCE [LARGE SCALE GENOMIC DNA]</scope>
    <source>
        <strain evidence="1 2">BY0502</strain>
    </source>
</reference>
<comment type="caution">
    <text evidence="1">The sequence shown here is derived from an EMBL/GenBank/DDBJ whole genome shotgun (WGS) entry which is preliminary data.</text>
</comment>
<evidence type="ECO:0000313" key="1">
    <source>
        <dbReference type="EMBL" id="OAP93040.1"/>
    </source>
</evidence>
<evidence type="ECO:0000313" key="2">
    <source>
        <dbReference type="Proteomes" id="UP000078302"/>
    </source>
</evidence>
<organism evidence="1 2">
    <name type="scientific">Acidithiobacillus ferrooxidans</name>
    <name type="common">Thiobacillus ferrooxidans</name>
    <dbReference type="NCBI Taxonomy" id="920"/>
    <lineage>
        <taxon>Bacteria</taxon>
        <taxon>Pseudomonadati</taxon>
        <taxon>Pseudomonadota</taxon>
        <taxon>Acidithiobacillia</taxon>
        <taxon>Acidithiobacillales</taxon>
        <taxon>Acidithiobacillaceae</taxon>
        <taxon>Acidithiobacillus</taxon>
    </lineage>
</organism>
<dbReference type="Proteomes" id="UP000078302">
    <property type="component" value="Unassembled WGS sequence"/>
</dbReference>
<keyword evidence="2" id="KW-1185">Reference proteome</keyword>
<name>A0A179BP08_ACIFR</name>
<dbReference type="OrthoDB" id="95129at2"/>